<dbReference type="InterPro" id="IPR036645">
    <property type="entry name" value="Elafin-like_sf"/>
</dbReference>
<evidence type="ECO:0000256" key="7">
    <source>
        <dbReference type="ARBA" id="ARBA00023157"/>
    </source>
</evidence>
<dbReference type="PANTHER" id="PTHR19441">
    <property type="entry name" value="WHEY ACDIC PROTEIN WAP"/>
    <property type="match status" value="1"/>
</dbReference>
<keyword evidence="6" id="KW-0722">Serine protease inhibitor</keyword>
<evidence type="ECO:0000259" key="12">
    <source>
        <dbReference type="PROSITE" id="PS51390"/>
    </source>
</evidence>
<evidence type="ECO:0000256" key="1">
    <source>
        <dbReference type="ARBA" id="ARBA00004613"/>
    </source>
</evidence>
<evidence type="ECO:0000256" key="9">
    <source>
        <dbReference type="ARBA" id="ARBA00040032"/>
    </source>
</evidence>
<dbReference type="SMART" id="SM00217">
    <property type="entry name" value="WAP"/>
    <property type="match status" value="1"/>
</dbReference>
<comment type="subunit">
    <text evidence="8">Homotrimer; disulfide-linked.</text>
</comment>
<dbReference type="Ensembl" id="ENSNLET00000052933.1">
    <property type="protein sequence ID" value="ENSNLEP00000031605.1"/>
    <property type="gene ID" value="ENSNLEG00000006742.2"/>
</dbReference>
<feature type="signal peptide" evidence="11">
    <location>
        <begin position="1"/>
        <end position="30"/>
    </location>
</feature>
<dbReference type="Pfam" id="PF00095">
    <property type="entry name" value="WAP"/>
    <property type="match status" value="1"/>
</dbReference>
<dbReference type="GeneTree" id="ENSGT00730000111410"/>
<dbReference type="InterPro" id="IPR050514">
    <property type="entry name" value="WAP_four-disulfide_core"/>
</dbReference>
<keyword evidence="10" id="KW-0062">Aspartic protease inhibitor</keyword>
<dbReference type="EMBL" id="ADFV01004492">
    <property type="status" value="NOT_ANNOTATED_CDS"/>
    <property type="molecule type" value="Genomic_DNA"/>
</dbReference>
<organism evidence="13 14">
    <name type="scientific">Nomascus leucogenys</name>
    <name type="common">Northern white-cheeked gibbon</name>
    <name type="synonym">Hylobates leucogenys</name>
    <dbReference type="NCBI Taxonomy" id="61853"/>
    <lineage>
        <taxon>Eukaryota</taxon>
        <taxon>Metazoa</taxon>
        <taxon>Chordata</taxon>
        <taxon>Craniata</taxon>
        <taxon>Vertebrata</taxon>
        <taxon>Euteleostomi</taxon>
        <taxon>Mammalia</taxon>
        <taxon>Eutheria</taxon>
        <taxon>Euarchontoglires</taxon>
        <taxon>Primates</taxon>
        <taxon>Haplorrhini</taxon>
        <taxon>Catarrhini</taxon>
        <taxon>Hylobatidae</taxon>
        <taxon>Nomascus</taxon>
    </lineage>
</organism>
<keyword evidence="14" id="KW-1185">Reference proteome</keyword>
<dbReference type="PRINTS" id="PR00003">
    <property type="entry name" value="4DISULPHCORE"/>
</dbReference>
<evidence type="ECO:0000256" key="11">
    <source>
        <dbReference type="SAM" id="SignalP"/>
    </source>
</evidence>
<evidence type="ECO:0000256" key="2">
    <source>
        <dbReference type="ARBA" id="ARBA00022525"/>
    </source>
</evidence>
<dbReference type="AlphaFoldDB" id="A0A2I3GJX3"/>
<sequence>MPACRLGPLAAALLLGLLLFGFTLVPGTGAEKTGMCPELQADQNCTQECVSDSECADNLKCCSAGCATFCSLPNGNPTTRRLWEISGPRPRRPTWDSS</sequence>
<dbReference type="GO" id="GO:0004867">
    <property type="term" value="F:serine-type endopeptidase inhibitor activity"/>
    <property type="evidence" value="ECO:0007669"/>
    <property type="project" value="UniProtKB-KW"/>
</dbReference>
<dbReference type="GO" id="GO:0019731">
    <property type="term" value="P:antibacterial humoral response"/>
    <property type="evidence" value="ECO:0007669"/>
    <property type="project" value="TreeGrafter"/>
</dbReference>
<evidence type="ECO:0000313" key="13">
    <source>
        <dbReference type="Ensembl" id="ENSNLEP00000031605.1"/>
    </source>
</evidence>
<reference evidence="13 14" key="1">
    <citation type="submission" date="2012-10" db="EMBL/GenBank/DDBJ databases">
        <authorList>
            <consortium name="Gibbon Genome Sequencing Consortium"/>
        </authorList>
    </citation>
    <scope>NUCLEOTIDE SEQUENCE [LARGE SCALE GENOMIC DNA]</scope>
</reference>
<comment type="subcellular location">
    <subcellularLocation>
        <location evidence="1">Secreted</location>
    </subcellularLocation>
</comment>
<evidence type="ECO:0000256" key="8">
    <source>
        <dbReference type="ARBA" id="ARBA00038536"/>
    </source>
</evidence>
<evidence type="ECO:0000256" key="3">
    <source>
        <dbReference type="ARBA" id="ARBA00022690"/>
    </source>
</evidence>
<evidence type="ECO:0000256" key="5">
    <source>
        <dbReference type="ARBA" id="ARBA00022737"/>
    </source>
</evidence>
<protein>
    <recommendedName>
        <fullName evidence="9">WAP four-disulfide core domain protein 2</fullName>
    </recommendedName>
</protein>
<proteinExistence type="predicted"/>
<dbReference type="GO" id="GO:0005615">
    <property type="term" value="C:extracellular space"/>
    <property type="evidence" value="ECO:0007669"/>
    <property type="project" value="TreeGrafter"/>
</dbReference>
<keyword evidence="7" id="KW-1015">Disulfide bond</keyword>
<evidence type="ECO:0000256" key="10">
    <source>
        <dbReference type="ARBA" id="ARBA00043261"/>
    </source>
</evidence>
<gene>
    <name evidence="13" type="primary">WFDC2</name>
</gene>
<feature type="domain" description="WAP" evidence="12">
    <location>
        <begin position="29"/>
        <end position="74"/>
    </location>
</feature>
<accession>A0A2I3GJX3</accession>
<feature type="chain" id="PRO_5014165761" description="WAP four-disulfide core domain protein 2" evidence="11">
    <location>
        <begin position="31"/>
        <end position="98"/>
    </location>
</feature>
<keyword evidence="4 11" id="KW-0732">Signal</keyword>
<reference evidence="13" key="2">
    <citation type="submission" date="2025-08" db="UniProtKB">
        <authorList>
            <consortium name="Ensembl"/>
        </authorList>
    </citation>
    <scope>IDENTIFICATION</scope>
</reference>
<reference evidence="13" key="3">
    <citation type="submission" date="2025-09" db="UniProtKB">
        <authorList>
            <consortium name="Ensembl"/>
        </authorList>
    </citation>
    <scope>IDENTIFICATION</scope>
</reference>
<keyword evidence="3" id="KW-0646">Protease inhibitor</keyword>
<dbReference type="GO" id="GO:0019828">
    <property type="term" value="F:aspartic-type endopeptidase inhibitor activity"/>
    <property type="evidence" value="ECO:0007669"/>
    <property type="project" value="UniProtKB-KW"/>
</dbReference>
<evidence type="ECO:0000256" key="4">
    <source>
        <dbReference type="ARBA" id="ARBA00022729"/>
    </source>
</evidence>
<name>A0A2I3GJX3_NOMLE</name>
<evidence type="ECO:0000256" key="6">
    <source>
        <dbReference type="ARBA" id="ARBA00022900"/>
    </source>
</evidence>
<dbReference type="FunFam" id="4.10.75.10:FF:000001">
    <property type="entry name" value="Anosmin 1"/>
    <property type="match status" value="1"/>
</dbReference>
<keyword evidence="5" id="KW-0677">Repeat</keyword>
<evidence type="ECO:0000313" key="14">
    <source>
        <dbReference type="Proteomes" id="UP000001073"/>
    </source>
</evidence>
<dbReference type="SUPFAM" id="SSF57256">
    <property type="entry name" value="Elafin-like"/>
    <property type="match status" value="1"/>
</dbReference>
<dbReference type="Gene3D" id="4.10.75.10">
    <property type="entry name" value="Elafin-like"/>
    <property type="match status" value="1"/>
</dbReference>
<dbReference type="PANTHER" id="PTHR19441:SF34">
    <property type="entry name" value="WAP FOUR-DISULFIDE CORE DOMAIN PROTEIN 2"/>
    <property type="match status" value="1"/>
</dbReference>
<keyword evidence="2" id="KW-0964">Secreted</keyword>
<dbReference type="GO" id="GO:0045087">
    <property type="term" value="P:innate immune response"/>
    <property type="evidence" value="ECO:0007669"/>
    <property type="project" value="TreeGrafter"/>
</dbReference>
<dbReference type="PROSITE" id="PS51390">
    <property type="entry name" value="WAP"/>
    <property type="match status" value="1"/>
</dbReference>
<dbReference type="InterPro" id="IPR008197">
    <property type="entry name" value="WAP_dom"/>
</dbReference>
<dbReference type="Proteomes" id="UP000001073">
    <property type="component" value="Chromosome 13"/>
</dbReference>